<name>A0A402AQ01_9CHLR</name>
<proteinExistence type="predicted"/>
<keyword evidence="1" id="KW-0812">Transmembrane</keyword>
<evidence type="ECO:0000313" key="3">
    <source>
        <dbReference type="Proteomes" id="UP000287188"/>
    </source>
</evidence>
<accession>A0A402AQ01</accession>
<gene>
    <name evidence="2" type="ORF">KDK_50480</name>
</gene>
<evidence type="ECO:0000256" key="1">
    <source>
        <dbReference type="SAM" id="Phobius"/>
    </source>
</evidence>
<protein>
    <submittedName>
        <fullName evidence="2">Uncharacterized protein</fullName>
    </submittedName>
</protein>
<comment type="caution">
    <text evidence="2">The sequence shown here is derived from an EMBL/GenBank/DDBJ whole genome shotgun (WGS) entry which is preliminary data.</text>
</comment>
<feature type="transmembrane region" description="Helical" evidence="1">
    <location>
        <begin position="32"/>
        <end position="56"/>
    </location>
</feature>
<organism evidence="2 3">
    <name type="scientific">Dictyobacter kobayashii</name>
    <dbReference type="NCBI Taxonomy" id="2014872"/>
    <lineage>
        <taxon>Bacteria</taxon>
        <taxon>Bacillati</taxon>
        <taxon>Chloroflexota</taxon>
        <taxon>Ktedonobacteria</taxon>
        <taxon>Ktedonobacterales</taxon>
        <taxon>Dictyobacteraceae</taxon>
        <taxon>Dictyobacter</taxon>
    </lineage>
</organism>
<dbReference type="OrthoDB" id="164637at2"/>
<dbReference type="RefSeq" id="WP_126552790.1">
    <property type="nucleotide sequence ID" value="NZ_BIFS01000001.1"/>
</dbReference>
<dbReference type="AlphaFoldDB" id="A0A402AQ01"/>
<dbReference type="EMBL" id="BIFS01000001">
    <property type="protein sequence ID" value="GCE21248.1"/>
    <property type="molecule type" value="Genomic_DNA"/>
</dbReference>
<keyword evidence="1" id="KW-0472">Membrane</keyword>
<dbReference type="Proteomes" id="UP000287188">
    <property type="component" value="Unassembled WGS sequence"/>
</dbReference>
<keyword evidence="1" id="KW-1133">Transmembrane helix</keyword>
<keyword evidence="3" id="KW-1185">Reference proteome</keyword>
<evidence type="ECO:0000313" key="2">
    <source>
        <dbReference type="EMBL" id="GCE21248.1"/>
    </source>
</evidence>
<reference evidence="3" key="1">
    <citation type="submission" date="2018-12" db="EMBL/GenBank/DDBJ databases">
        <title>Tengunoibacter tsumagoiensis gen. nov., sp. nov., Dictyobacter kobayashii sp. nov., D. alpinus sp. nov., and D. joshuensis sp. nov. and description of Dictyobacteraceae fam. nov. within the order Ktedonobacterales isolated from Tengu-no-mugimeshi.</title>
        <authorList>
            <person name="Wang C.M."/>
            <person name="Zheng Y."/>
            <person name="Sakai Y."/>
            <person name="Toyoda A."/>
            <person name="Minakuchi Y."/>
            <person name="Abe K."/>
            <person name="Yokota A."/>
            <person name="Yabe S."/>
        </authorList>
    </citation>
    <scope>NUCLEOTIDE SEQUENCE [LARGE SCALE GENOMIC DNA]</scope>
    <source>
        <strain evidence="3">Uno11</strain>
    </source>
</reference>
<feature type="transmembrane region" description="Helical" evidence="1">
    <location>
        <begin position="63"/>
        <end position="87"/>
    </location>
</feature>
<sequence>MSSQQSRPAKKEIFINIRKLAALDLVFHGSRFILAEFALGVFLCSGFGIFSLFAFFNNPGHPLFMMIIGLVLAWIALNYVPLLLYAISIVRHESARQEVAFELEHKATYGRKYTLQATGLLLLPLAVPALAIIQEIQRRSAYKQ</sequence>